<keyword evidence="3" id="KW-1185">Reference proteome</keyword>
<dbReference type="EMBL" id="JAHQIW010006764">
    <property type="protein sequence ID" value="KAJ1370303.1"/>
    <property type="molecule type" value="Genomic_DNA"/>
</dbReference>
<sequence length="294" mass="32916">MWRRSFLLCFVVFLQLIECSTQREAGVALDYRPNCHPKAGGGCKCDIKSGAGRHRIEFATDEECKRPTEMVTADNKKKLNEEINKKFGGFKENCFPKPSGGCKCNVDLGHGEEVVEYSSDAECKKSIEAQTAEHKTELNEEIKEKFGDFKENCFPKPSGGCKCNEKDAEGNEVVTAYNNVAECRINREKRDVGVATQRQPINTNIYQQKAHPRDPPSQNVRDPVRERAQANYKAVLNELHNKFKGLKEGCYPRPKGCLCVIGKTAEGRDITERRMKDSDCKCKDGERGPGCPAG</sequence>
<evidence type="ECO:0000313" key="2">
    <source>
        <dbReference type="EMBL" id="KAJ1370303.1"/>
    </source>
</evidence>
<accession>A0AAD5R5X7</accession>
<protein>
    <submittedName>
        <fullName evidence="2">Uncharacterized protein</fullName>
    </submittedName>
</protein>
<keyword evidence="1" id="KW-0732">Signal</keyword>
<feature type="chain" id="PRO_5042078763" evidence="1">
    <location>
        <begin position="22"/>
        <end position="294"/>
    </location>
</feature>
<dbReference type="Proteomes" id="UP001196413">
    <property type="component" value="Unassembled WGS sequence"/>
</dbReference>
<comment type="caution">
    <text evidence="2">The sequence shown here is derived from an EMBL/GenBank/DDBJ whole genome shotgun (WGS) entry which is preliminary data.</text>
</comment>
<organism evidence="2 3">
    <name type="scientific">Parelaphostrongylus tenuis</name>
    <name type="common">Meningeal worm</name>
    <dbReference type="NCBI Taxonomy" id="148309"/>
    <lineage>
        <taxon>Eukaryota</taxon>
        <taxon>Metazoa</taxon>
        <taxon>Ecdysozoa</taxon>
        <taxon>Nematoda</taxon>
        <taxon>Chromadorea</taxon>
        <taxon>Rhabditida</taxon>
        <taxon>Rhabditina</taxon>
        <taxon>Rhabditomorpha</taxon>
        <taxon>Strongyloidea</taxon>
        <taxon>Metastrongylidae</taxon>
        <taxon>Parelaphostrongylus</taxon>
    </lineage>
</organism>
<dbReference type="AlphaFoldDB" id="A0AAD5R5X7"/>
<gene>
    <name evidence="2" type="ORF">KIN20_031997</name>
</gene>
<feature type="signal peptide" evidence="1">
    <location>
        <begin position="1"/>
        <end position="21"/>
    </location>
</feature>
<name>A0AAD5R5X7_PARTN</name>
<evidence type="ECO:0000256" key="1">
    <source>
        <dbReference type="SAM" id="SignalP"/>
    </source>
</evidence>
<proteinExistence type="predicted"/>
<reference evidence="2" key="1">
    <citation type="submission" date="2021-06" db="EMBL/GenBank/DDBJ databases">
        <title>Parelaphostrongylus tenuis whole genome reference sequence.</title>
        <authorList>
            <person name="Garwood T.J."/>
            <person name="Larsen P.A."/>
            <person name="Fountain-Jones N.M."/>
            <person name="Garbe J.R."/>
            <person name="Macchietto M.G."/>
            <person name="Kania S.A."/>
            <person name="Gerhold R.W."/>
            <person name="Richards J.E."/>
            <person name="Wolf T.M."/>
        </authorList>
    </citation>
    <scope>NUCLEOTIDE SEQUENCE</scope>
    <source>
        <strain evidence="2">MNPRO001-30</strain>
        <tissue evidence="2">Meninges</tissue>
    </source>
</reference>
<evidence type="ECO:0000313" key="3">
    <source>
        <dbReference type="Proteomes" id="UP001196413"/>
    </source>
</evidence>